<dbReference type="Gramene" id="PGSC0003DMT400067149">
    <property type="protein sequence ID" value="PGSC0003DMT400067149"/>
    <property type="gene ID" value="PGSC0003DMG400026104"/>
</dbReference>
<evidence type="ECO:0000313" key="1">
    <source>
        <dbReference type="EnsemblPlants" id="PGSC0003DMT400067149"/>
    </source>
</evidence>
<sequence>MLRPNGAWRSSPKLWIVLKRRVRKRSQYSTMLTHQIYAGKVIDTNTHFESVS</sequence>
<dbReference type="Proteomes" id="UP000011115">
    <property type="component" value="Unassembled WGS sequence"/>
</dbReference>
<keyword evidence="2" id="KW-1185">Reference proteome</keyword>
<proteinExistence type="predicted"/>
<dbReference type="HOGENOM" id="CLU_3091105_0_0_1"/>
<dbReference type="AlphaFoldDB" id="M1CGS4"/>
<dbReference type="EnsemblPlants" id="PGSC0003DMT400067149">
    <property type="protein sequence ID" value="PGSC0003DMT400067149"/>
    <property type="gene ID" value="PGSC0003DMG400026104"/>
</dbReference>
<evidence type="ECO:0000313" key="2">
    <source>
        <dbReference type="Proteomes" id="UP000011115"/>
    </source>
</evidence>
<name>M1CGS4_SOLTU</name>
<reference evidence="1" key="2">
    <citation type="submission" date="2015-06" db="UniProtKB">
        <authorList>
            <consortium name="EnsemblPlants"/>
        </authorList>
    </citation>
    <scope>IDENTIFICATION</scope>
    <source>
        <strain evidence="1">DM1-3 516 R44</strain>
    </source>
</reference>
<organism evidence="1 2">
    <name type="scientific">Solanum tuberosum</name>
    <name type="common">Potato</name>
    <dbReference type="NCBI Taxonomy" id="4113"/>
    <lineage>
        <taxon>Eukaryota</taxon>
        <taxon>Viridiplantae</taxon>
        <taxon>Streptophyta</taxon>
        <taxon>Embryophyta</taxon>
        <taxon>Tracheophyta</taxon>
        <taxon>Spermatophyta</taxon>
        <taxon>Magnoliopsida</taxon>
        <taxon>eudicotyledons</taxon>
        <taxon>Gunneridae</taxon>
        <taxon>Pentapetalae</taxon>
        <taxon>asterids</taxon>
        <taxon>lamiids</taxon>
        <taxon>Solanales</taxon>
        <taxon>Solanaceae</taxon>
        <taxon>Solanoideae</taxon>
        <taxon>Solaneae</taxon>
        <taxon>Solanum</taxon>
    </lineage>
</organism>
<accession>M1CGS4</accession>
<protein>
    <submittedName>
        <fullName evidence="1">NBS-coding resistance gene protein</fullName>
    </submittedName>
</protein>
<dbReference type="ExpressionAtlas" id="M1CGS4">
    <property type="expression patterns" value="baseline"/>
</dbReference>
<reference evidence="2" key="1">
    <citation type="journal article" date="2011" name="Nature">
        <title>Genome sequence and analysis of the tuber crop potato.</title>
        <authorList>
            <consortium name="The Potato Genome Sequencing Consortium"/>
        </authorList>
    </citation>
    <scope>NUCLEOTIDE SEQUENCE [LARGE SCALE GENOMIC DNA]</scope>
    <source>
        <strain evidence="2">cv. DM1-3 516 R44</strain>
    </source>
</reference>